<dbReference type="InterPro" id="IPR040758">
    <property type="entry name" value="PrmC_N"/>
</dbReference>
<organism evidence="8 9">
    <name type="scientific">Thiomicrorhabdus sediminis</name>
    <dbReference type="NCBI Taxonomy" id="2580412"/>
    <lineage>
        <taxon>Bacteria</taxon>
        <taxon>Pseudomonadati</taxon>
        <taxon>Pseudomonadota</taxon>
        <taxon>Gammaproteobacteria</taxon>
        <taxon>Thiotrichales</taxon>
        <taxon>Piscirickettsiaceae</taxon>
        <taxon>Thiomicrorhabdus</taxon>
    </lineage>
</organism>
<dbReference type="AlphaFoldDB" id="A0A4P9K4Z7"/>
<keyword evidence="3 5" id="KW-0949">S-adenosyl-L-methionine</keyword>
<dbReference type="InterPro" id="IPR002052">
    <property type="entry name" value="DNA_methylase_N6_adenine_CS"/>
</dbReference>
<proteinExistence type="inferred from homology"/>
<dbReference type="PANTHER" id="PTHR18895">
    <property type="entry name" value="HEMK METHYLTRANSFERASE"/>
    <property type="match status" value="1"/>
</dbReference>
<evidence type="ECO:0000313" key="9">
    <source>
        <dbReference type="Proteomes" id="UP000304864"/>
    </source>
</evidence>
<protein>
    <recommendedName>
        <fullName evidence="5">Release factor glutamine methyltransferase</fullName>
        <shortName evidence="5">RF MTase</shortName>
        <ecNumber evidence="5">2.1.1.297</ecNumber>
    </recommendedName>
    <alternativeName>
        <fullName evidence="5">N5-glutamine methyltransferase PrmC</fullName>
    </alternativeName>
    <alternativeName>
        <fullName evidence="5">Protein-(glutamine-N5) MTase PrmC</fullName>
    </alternativeName>
    <alternativeName>
        <fullName evidence="5">Protein-glutamine N-methyltransferase PrmC</fullName>
    </alternativeName>
</protein>
<dbReference type="FunFam" id="3.40.50.150:FF:000053">
    <property type="entry name" value="Release factor glutamine methyltransferase"/>
    <property type="match status" value="1"/>
</dbReference>
<dbReference type="NCBIfam" id="TIGR00536">
    <property type="entry name" value="hemK_fam"/>
    <property type="match status" value="1"/>
</dbReference>
<comment type="similarity">
    <text evidence="5">Belongs to the protein N5-glutamine methyltransferase family. PrmC subfamily.</text>
</comment>
<feature type="domain" description="Release factor glutamine methyltransferase N-terminal" evidence="7">
    <location>
        <begin position="10"/>
        <end position="81"/>
    </location>
</feature>
<feature type="binding site" evidence="5">
    <location>
        <position position="193"/>
    </location>
    <ligand>
        <name>S-adenosyl-L-methionine</name>
        <dbReference type="ChEBI" id="CHEBI:59789"/>
    </ligand>
</feature>
<dbReference type="Pfam" id="PF17827">
    <property type="entry name" value="PrmC_N"/>
    <property type="match status" value="1"/>
</dbReference>
<dbReference type="OrthoDB" id="9800643at2"/>
<evidence type="ECO:0000256" key="5">
    <source>
        <dbReference type="HAMAP-Rule" id="MF_02126"/>
    </source>
</evidence>
<evidence type="ECO:0000313" key="8">
    <source>
        <dbReference type="EMBL" id="QCU89500.1"/>
    </source>
</evidence>
<dbReference type="HAMAP" id="MF_02126">
    <property type="entry name" value="RF_methyltr_PrmC"/>
    <property type="match status" value="1"/>
</dbReference>
<dbReference type="InterPro" id="IPR004556">
    <property type="entry name" value="HemK-like"/>
</dbReference>
<dbReference type="GO" id="GO:0032259">
    <property type="term" value="P:methylation"/>
    <property type="evidence" value="ECO:0007669"/>
    <property type="project" value="UniProtKB-KW"/>
</dbReference>
<evidence type="ECO:0000259" key="7">
    <source>
        <dbReference type="Pfam" id="PF17827"/>
    </source>
</evidence>
<feature type="domain" description="Methyltransferase small" evidence="6">
    <location>
        <begin position="114"/>
        <end position="203"/>
    </location>
</feature>
<dbReference type="EMBL" id="CP040602">
    <property type="protein sequence ID" value="QCU89500.1"/>
    <property type="molecule type" value="Genomic_DNA"/>
</dbReference>
<comment type="function">
    <text evidence="5">Methylates the class 1 translation termination release factors RF1/PrfA and RF2/PrfB on the glutamine residue of the universally conserved GGQ motif.</text>
</comment>
<dbReference type="Proteomes" id="UP000304864">
    <property type="component" value="Chromosome"/>
</dbReference>
<dbReference type="Gene3D" id="3.40.50.150">
    <property type="entry name" value="Vaccinia Virus protein VP39"/>
    <property type="match status" value="1"/>
</dbReference>
<name>A0A4P9K4Z7_9GAMM</name>
<sequence length="287" mass="32156">MSESNITIAELLHSASQRLSQAGVDDSPKLDAELLLCHILDKPRSFIFTWPEKLIEADQLKQFEALLQQRMQHQPIAYLLGYKEFWGLPLKVSPSTLIPRADTEILVETALSLLPTPSAESIKLLDMGTGTGAIALAIKMERPDIQVSALDFQAEAVQLAMTNAKQLDLPIEVLQSDWFSALRAQRFDMIVSNPPYIEDNDQHLKQGDVQFEPLSALTSGQSGLEDIAWIINQSRDYLKSGAWLLLEHGYNQAESVAQLFSQYGFKNYRLIKDLADNPRISLAQYGQ</sequence>
<dbReference type="Pfam" id="PF05175">
    <property type="entry name" value="MTS"/>
    <property type="match status" value="1"/>
</dbReference>
<dbReference type="CDD" id="cd02440">
    <property type="entry name" value="AdoMet_MTases"/>
    <property type="match status" value="1"/>
</dbReference>
<dbReference type="NCBIfam" id="TIGR03534">
    <property type="entry name" value="RF_mod_PrmC"/>
    <property type="match status" value="1"/>
</dbReference>
<dbReference type="KEGG" id="thig:FE785_02030"/>
<dbReference type="InterPro" id="IPR019874">
    <property type="entry name" value="RF_methyltr_PrmC"/>
</dbReference>
<keyword evidence="9" id="KW-1185">Reference proteome</keyword>
<dbReference type="GO" id="GO:0102559">
    <property type="term" value="F:peptide chain release factor N(5)-glutamine methyltransferase activity"/>
    <property type="evidence" value="ECO:0007669"/>
    <property type="project" value="UniProtKB-EC"/>
</dbReference>
<feature type="binding site" evidence="5">
    <location>
        <begin position="193"/>
        <end position="196"/>
    </location>
    <ligand>
        <name>substrate</name>
    </ligand>
</feature>
<dbReference type="PANTHER" id="PTHR18895:SF74">
    <property type="entry name" value="MTRF1L RELEASE FACTOR GLUTAMINE METHYLTRANSFERASE"/>
    <property type="match status" value="1"/>
</dbReference>
<dbReference type="InterPro" id="IPR007848">
    <property type="entry name" value="Small_mtfrase_dom"/>
</dbReference>
<evidence type="ECO:0000256" key="1">
    <source>
        <dbReference type="ARBA" id="ARBA00022603"/>
    </source>
</evidence>
<reference evidence="8 9" key="1">
    <citation type="submission" date="2019-05" db="EMBL/GenBank/DDBJ databases">
        <title>Thiomicrorhabdus sediminis sp. nov, a novel sulfur-oxidizing bacterium isolated from coastal sediment.</title>
        <authorList>
            <person name="Liu X."/>
        </authorList>
    </citation>
    <scope>NUCLEOTIDE SEQUENCE [LARGE SCALE GENOMIC DNA]</scope>
    <source>
        <strain evidence="8 9">G1</strain>
    </source>
</reference>
<dbReference type="InterPro" id="IPR050320">
    <property type="entry name" value="N5-glutamine_MTase"/>
</dbReference>
<dbReference type="RefSeq" id="WP_138563918.1">
    <property type="nucleotide sequence ID" value="NZ_CP040602.1"/>
</dbReference>
<dbReference type="InterPro" id="IPR029063">
    <property type="entry name" value="SAM-dependent_MTases_sf"/>
</dbReference>
<keyword evidence="2 5" id="KW-0808">Transferase</keyword>
<feature type="binding site" evidence="5">
    <location>
        <begin position="128"/>
        <end position="132"/>
    </location>
    <ligand>
        <name>S-adenosyl-L-methionine</name>
        <dbReference type="ChEBI" id="CHEBI:59789"/>
    </ligand>
</feature>
<evidence type="ECO:0000256" key="3">
    <source>
        <dbReference type="ARBA" id="ARBA00022691"/>
    </source>
</evidence>
<dbReference type="SUPFAM" id="SSF53335">
    <property type="entry name" value="S-adenosyl-L-methionine-dependent methyltransferases"/>
    <property type="match status" value="1"/>
</dbReference>
<comment type="catalytic activity">
    <reaction evidence="4 5">
        <text>L-glutaminyl-[peptide chain release factor] + S-adenosyl-L-methionine = N(5)-methyl-L-glutaminyl-[peptide chain release factor] + S-adenosyl-L-homocysteine + H(+)</text>
        <dbReference type="Rhea" id="RHEA:42896"/>
        <dbReference type="Rhea" id="RHEA-COMP:10271"/>
        <dbReference type="Rhea" id="RHEA-COMP:10272"/>
        <dbReference type="ChEBI" id="CHEBI:15378"/>
        <dbReference type="ChEBI" id="CHEBI:30011"/>
        <dbReference type="ChEBI" id="CHEBI:57856"/>
        <dbReference type="ChEBI" id="CHEBI:59789"/>
        <dbReference type="ChEBI" id="CHEBI:61891"/>
        <dbReference type="EC" id="2.1.1.297"/>
    </reaction>
</comment>
<dbReference type="GO" id="GO:0003676">
    <property type="term" value="F:nucleic acid binding"/>
    <property type="evidence" value="ECO:0007669"/>
    <property type="project" value="InterPro"/>
</dbReference>
<feature type="binding site" evidence="5">
    <location>
        <position position="178"/>
    </location>
    <ligand>
        <name>S-adenosyl-L-methionine</name>
        <dbReference type="ChEBI" id="CHEBI:59789"/>
    </ligand>
</feature>
<accession>A0A4P9K4Z7</accession>
<evidence type="ECO:0000259" key="6">
    <source>
        <dbReference type="Pfam" id="PF05175"/>
    </source>
</evidence>
<dbReference type="PROSITE" id="PS00092">
    <property type="entry name" value="N6_MTASE"/>
    <property type="match status" value="1"/>
</dbReference>
<dbReference type="EC" id="2.1.1.297" evidence="5"/>
<evidence type="ECO:0000256" key="4">
    <source>
        <dbReference type="ARBA" id="ARBA00048391"/>
    </source>
</evidence>
<evidence type="ECO:0000256" key="2">
    <source>
        <dbReference type="ARBA" id="ARBA00022679"/>
    </source>
</evidence>
<keyword evidence="1 5" id="KW-0489">Methyltransferase</keyword>
<feature type="binding site" evidence="5">
    <location>
        <position position="151"/>
    </location>
    <ligand>
        <name>S-adenosyl-L-methionine</name>
        <dbReference type="ChEBI" id="CHEBI:59789"/>
    </ligand>
</feature>
<gene>
    <name evidence="5 8" type="primary">prmC</name>
    <name evidence="8" type="ORF">FE785_02030</name>
</gene>
<dbReference type="Gene3D" id="1.10.8.10">
    <property type="entry name" value="DNA helicase RuvA subunit, C-terminal domain"/>
    <property type="match status" value="1"/>
</dbReference>